<keyword evidence="7" id="KW-1185">Reference proteome</keyword>
<dbReference type="Gene3D" id="3.30.420.10">
    <property type="entry name" value="Ribonuclease H-like superfamily/Ribonuclease H"/>
    <property type="match status" value="1"/>
</dbReference>
<feature type="compositionally biased region" description="Polar residues" evidence="3">
    <location>
        <begin position="234"/>
        <end position="245"/>
    </location>
</feature>
<dbReference type="InterPro" id="IPR036397">
    <property type="entry name" value="RNaseH_sf"/>
</dbReference>
<dbReference type="InterPro" id="IPR039537">
    <property type="entry name" value="Retrotran_Ty1/copia-like"/>
</dbReference>
<dbReference type="InterPro" id="IPR012337">
    <property type="entry name" value="RNaseH-like_sf"/>
</dbReference>
<name>A0AAE1MYR8_9FABA</name>
<dbReference type="InterPro" id="IPR001584">
    <property type="entry name" value="Integrase_cat-core"/>
</dbReference>
<evidence type="ECO:0008006" key="8">
    <source>
        <dbReference type="Google" id="ProtNLM"/>
    </source>
</evidence>
<dbReference type="Pfam" id="PF14223">
    <property type="entry name" value="Retrotran_gag_2"/>
    <property type="match status" value="1"/>
</dbReference>
<dbReference type="PANTHER" id="PTHR42648">
    <property type="entry name" value="TRANSPOSASE, PUTATIVE-RELATED"/>
    <property type="match status" value="1"/>
</dbReference>
<dbReference type="GO" id="GO:0003676">
    <property type="term" value="F:nucleic acid binding"/>
    <property type="evidence" value="ECO:0007669"/>
    <property type="project" value="InterPro"/>
</dbReference>
<dbReference type="Proteomes" id="UP001293593">
    <property type="component" value="Unassembled WGS sequence"/>
</dbReference>
<dbReference type="GO" id="GO:0015074">
    <property type="term" value="P:DNA integration"/>
    <property type="evidence" value="ECO:0007669"/>
    <property type="project" value="InterPro"/>
</dbReference>
<keyword evidence="1" id="KW-0645">Protease</keyword>
<dbReference type="SMART" id="SM00343">
    <property type="entry name" value="ZnF_C2HC"/>
    <property type="match status" value="1"/>
</dbReference>
<dbReference type="EMBL" id="JAWXYG010000002">
    <property type="protein sequence ID" value="KAK4279661.1"/>
    <property type="molecule type" value="Genomic_DNA"/>
</dbReference>
<dbReference type="GO" id="GO:0008233">
    <property type="term" value="F:peptidase activity"/>
    <property type="evidence" value="ECO:0007669"/>
    <property type="project" value="UniProtKB-KW"/>
</dbReference>
<accession>A0AAE1MYR8</accession>
<dbReference type="GO" id="GO:0008270">
    <property type="term" value="F:zinc ion binding"/>
    <property type="evidence" value="ECO:0007669"/>
    <property type="project" value="UniProtKB-KW"/>
</dbReference>
<feature type="compositionally biased region" description="Low complexity" evidence="3">
    <location>
        <begin position="210"/>
        <end position="220"/>
    </location>
</feature>
<keyword evidence="2" id="KW-0479">Metal-binding</keyword>
<dbReference type="Pfam" id="PF00665">
    <property type="entry name" value="rve"/>
    <property type="match status" value="1"/>
</dbReference>
<comment type="caution">
    <text evidence="6">The sequence shown here is derived from an EMBL/GenBank/DDBJ whole genome shotgun (WGS) entry which is preliminary data.</text>
</comment>
<dbReference type="GO" id="GO:0006508">
    <property type="term" value="P:proteolysis"/>
    <property type="evidence" value="ECO:0007669"/>
    <property type="project" value="UniProtKB-KW"/>
</dbReference>
<feature type="domain" description="Integrase catalytic" evidence="5">
    <location>
        <begin position="506"/>
        <end position="616"/>
    </location>
</feature>
<dbReference type="InterPro" id="IPR025724">
    <property type="entry name" value="GAG-pre-integrase_dom"/>
</dbReference>
<dbReference type="InterPro" id="IPR036875">
    <property type="entry name" value="Znf_CCHC_sf"/>
</dbReference>
<sequence length="616" mass="68522">MADSKPSVTSELVPVSNKITDHKLNWTNYSDWIKTIRMHLLSIEKEGHLTELPPKDDPKMTWARADARLFLQIQNSIDSDVLSSVSHCNTVKELVDCLEFLYSGKGSITRIHEVFRGFYRADQQDRPLKNFYIEFKKMYEEMRRLMPPTTDLQAQVDNMEKLAIMSFLSALNPSYETIRSQILSSSELPSLEDVYSRVLRADSMVNPTPNSNASNANALAGRSATDVRNPGISRPSSSVESTPNPAFTAPKYLGPPRRGYNPPNSSAGGIVCYYCKEPGHTKRYCRKLQQRQSRGGSAHMVQSSDTPDQVSSAPTALAIGNSLATSSSKWIIDSGATDHMTGNNHLFSSYAPHANPSSITIANGSYSRVLGSGTVQPTPSVSLSSVLNVPDLAFNLLSPSKLTRQLNCFISLFPDHCLIQDLTTKQIIGRGNESGGHYFLDDRVPQSVACSGGSSAFDIHCRLGHMSLSSLKRLYPQFSHLSSLECESCQFVKHHRVHLAPRVNKRAASPFDLVHSDIWGPCQVESKSGFWYFATFVDDFSRTTWLYVMKNRSELFSHFSNFCAEIKTQFGVTVKILRSDNAKEYYSAQFQNYMLQNGMIHQSSCADTPAQNGVAE</sequence>
<keyword evidence="1" id="KW-0378">Hydrolase</keyword>
<keyword evidence="2" id="KW-0862">Zinc</keyword>
<organism evidence="6 7">
    <name type="scientific">Acacia crassicarpa</name>
    <name type="common">northern wattle</name>
    <dbReference type="NCBI Taxonomy" id="499986"/>
    <lineage>
        <taxon>Eukaryota</taxon>
        <taxon>Viridiplantae</taxon>
        <taxon>Streptophyta</taxon>
        <taxon>Embryophyta</taxon>
        <taxon>Tracheophyta</taxon>
        <taxon>Spermatophyta</taxon>
        <taxon>Magnoliopsida</taxon>
        <taxon>eudicotyledons</taxon>
        <taxon>Gunneridae</taxon>
        <taxon>Pentapetalae</taxon>
        <taxon>rosids</taxon>
        <taxon>fabids</taxon>
        <taxon>Fabales</taxon>
        <taxon>Fabaceae</taxon>
        <taxon>Caesalpinioideae</taxon>
        <taxon>mimosoid clade</taxon>
        <taxon>Acacieae</taxon>
        <taxon>Acacia</taxon>
    </lineage>
</organism>
<evidence type="ECO:0000259" key="4">
    <source>
        <dbReference type="PROSITE" id="PS50158"/>
    </source>
</evidence>
<dbReference type="InterPro" id="IPR054722">
    <property type="entry name" value="PolX-like_BBD"/>
</dbReference>
<dbReference type="SUPFAM" id="SSF57756">
    <property type="entry name" value="Retrovirus zinc finger-like domains"/>
    <property type="match status" value="1"/>
</dbReference>
<dbReference type="Pfam" id="PF22936">
    <property type="entry name" value="Pol_BBD"/>
    <property type="match status" value="1"/>
</dbReference>
<evidence type="ECO:0000313" key="6">
    <source>
        <dbReference type="EMBL" id="KAK4279661.1"/>
    </source>
</evidence>
<dbReference type="PANTHER" id="PTHR42648:SF22">
    <property type="entry name" value="REVERSE TRANSCRIPTASE TY1_COPIA-TYPE DOMAIN-CONTAINING PROTEIN"/>
    <property type="match status" value="1"/>
</dbReference>
<dbReference type="InterPro" id="IPR001878">
    <property type="entry name" value="Znf_CCHC"/>
</dbReference>
<feature type="domain" description="CCHC-type" evidence="4">
    <location>
        <begin position="272"/>
        <end position="287"/>
    </location>
</feature>
<dbReference type="Gene3D" id="4.10.60.10">
    <property type="entry name" value="Zinc finger, CCHC-type"/>
    <property type="match status" value="1"/>
</dbReference>
<protein>
    <recommendedName>
        <fullName evidence="8">Polyprotein</fullName>
    </recommendedName>
</protein>
<evidence type="ECO:0000259" key="5">
    <source>
        <dbReference type="PROSITE" id="PS50994"/>
    </source>
</evidence>
<evidence type="ECO:0000256" key="3">
    <source>
        <dbReference type="SAM" id="MobiDB-lite"/>
    </source>
</evidence>
<feature type="region of interest" description="Disordered" evidence="3">
    <location>
        <begin position="206"/>
        <end position="257"/>
    </location>
</feature>
<dbReference type="AlphaFoldDB" id="A0AAE1MYR8"/>
<dbReference type="Pfam" id="PF13976">
    <property type="entry name" value="gag_pre-integrs"/>
    <property type="match status" value="1"/>
</dbReference>
<reference evidence="6" key="1">
    <citation type="submission" date="2023-10" db="EMBL/GenBank/DDBJ databases">
        <title>Chromosome-level genome of the transformable northern wattle, Acacia crassicarpa.</title>
        <authorList>
            <person name="Massaro I."/>
            <person name="Sinha N.R."/>
            <person name="Poethig S."/>
            <person name="Leichty A.R."/>
        </authorList>
    </citation>
    <scope>NUCLEOTIDE SEQUENCE</scope>
    <source>
        <strain evidence="6">Acra3RX</strain>
        <tissue evidence="6">Leaf</tissue>
    </source>
</reference>
<dbReference type="SUPFAM" id="SSF53098">
    <property type="entry name" value="Ribonuclease H-like"/>
    <property type="match status" value="1"/>
</dbReference>
<gene>
    <name evidence="6" type="ORF">QN277_011402</name>
</gene>
<dbReference type="PROSITE" id="PS50158">
    <property type="entry name" value="ZF_CCHC"/>
    <property type="match status" value="1"/>
</dbReference>
<evidence type="ECO:0000256" key="1">
    <source>
        <dbReference type="ARBA" id="ARBA00022670"/>
    </source>
</evidence>
<evidence type="ECO:0000256" key="2">
    <source>
        <dbReference type="PROSITE-ProRule" id="PRU00047"/>
    </source>
</evidence>
<proteinExistence type="predicted"/>
<evidence type="ECO:0000313" key="7">
    <source>
        <dbReference type="Proteomes" id="UP001293593"/>
    </source>
</evidence>
<keyword evidence="2" id="KW-0863">Zinc-finger</keyword>
<feature type="region of interest" description="Disordered" evidence="3">
    <location>
        <begin position="293"/>
        <end position="312"/>
    </location>
</feature>
<dbReference type="PROSITE" id="PS50994">
    <property type="entry name" value="INTEGRASE"/>
    <property type="match status" value="1"/>
</dbReference>